<name>A0A813HPK0_POLGL</name>
<feature type="region of interest" description="Disordered" evidence="1">
    <location>
        <begin position="1"/>
        <end position="45"/>
    </location>
</feature>
<evidence type="ECO:0000256" key="1">
    <source>
        <dbReference type="SAM" id="MobiDB-lite"/>
    </source>
</evidence>
<dbReference type="OrthoDB" id="10611750at2759"/>
<feature type="region of interest" description="Disordered" evidence="1">
    <location>
        <begin position="70"/>
        <end position="130"/>
    </location>
</feature>
<dbReference type="EMBL" id="CAJNNV010032344">
    <property type="protein sequence ID" value="CAE8639682.1"/>
    <property type="molecule type" value="Genomic_DNA"/>
</dbReference>
<dbReference type="Proteomes" id="UP000654075">
    <property type="component" value="Unassembled WGS sequence"/>
</dbReference>
<dbReference type="AlphaFoldDB" id="A0A813HPK0"/>
<evidence type="ECO:0000313" key="3">
    <source>
        <dbReference type="Proteomes" id="UP000654075"/>
    </source>
</evidence>
<gene>
    <name evidence="2" type="ORF">PGLA1383_LOCUS54698</name>
</gene>
<reference evidence="2" key="1">
    <citation type="submission" date="2021-02" db="EMBL/GenBank/DDBJ databases">
        <authorList>
            <person name="Dougan E. K."/>
            <person name="Rhodes N."/>
            <person name="Thang M."/>
            <person name="Chan C."/>
        </authorList>
    </citation>
    <scope>NUCLEOTIDE SEQUENCE</scope>
</reference>
<protein>
    <submittedName>
        <fullName evidence="2">Uncharacterized protein</fullName>
    </submittedName>
</protein>
<accession>A0A813HPK0</accession>
<proteinExistence type="predicted"/>
<feature type="compositionally biased region" description="Polar residues" evidence="1">
    <location>
        <begin position="115"/>
        <end position="124"/>
    </location>
</feature>
<feature type="compositionally biased region" description="Low complexity" evidence="1">
    <location>
        <begin position="162"/>
        <end position="184"/>
    </location>
</feature>
<comment type="caution">
    <text evidence="2">The sequence shown here is derived from an EMBL/GenBank/DDBJ whole genome shotgun (WGS) entry which is preliminary data.</text>
</comment>
<feature type="compositionally biased region" description="Pro residues" evidence="1">
    <location>
        <begin position="1"/>
        <end position="17"/>
    </location>
</feature>
<feature type="region of interest" description="Disordered" evidence="1">
    <location>
        <begin position="162"/>
        <end position="192"/>
    </location>
</feature>
<organism evidence="2 3">
    <name type="scientific">Polarella glacialis</name>
    <name type="common">Dinoflagellate</name>
    <dbReference type="NCBI Taxonomy" id="89957"/>
    <lineage>
        <taxon>Eukaryota</taxon>
        <taxon>Sar</taxon>
        <taxon>Alveolata</taxon>
        <taxon>Dinophyceae</taxon>
        <taxon>Suessiales</taxon>
        <taxon>Suessiaceae</taxon>
        <taxon>Polarella</taxon>
    </lineage>
</organism>
<keyword evidence="3" id="KW-1185">Reference proteome</keyword>
<evidence type="ECO:0000313" key="2">
    <source>
        <dbReference type="EMBL" id="CAE8639682.1"/>
    </source>
</evidence>
<sequence length="259" mass="28224">MPAPLRPAAPKASPPATRPLNRQTGPPRPKPKIVSSQKDDDGSNLLQDWAQGAQDWAQDVMRQLVSCSDLGDEEVDESRGPRPLNRQLQAHDGHGSLLPAVSEEDRMTPAAAKRWQQQSHSSSFEPLRPHEGKLDWKGLLPESMPSFSAGVTMSSVGGRTELLSTTASSGGGRSSSSSSSLGQGAPPPGGERLLLHVLVGNDRWESLGFQRSDDFGKRAQEFLEEHKLSPMFRRGLTTQLRQMVMMRQLAASVDIVDLF</sequence>